<evidence type="ECO:0000313" key="3">
    <source>
        <dbReference type="Proteomes" id="UP000824540"/>
    </source>
</evidence>
<dbReference type="EMBL" id="JAFBMS010000041">
    <property type="protein sequence ID" value="KAG9340694.1"/>
    <property type="molecule type" value="Genomic_DNA"/>
</dbReference>
<reference evidence="2" key="1">
    <citation type="thesis" date="2021" institute="BYU ScholarsArchive" country="Provo, UT, USA">
        <title>Applications of and Algorithms for Genome Assembly and Genomic Analyses with an Emphasis on Marine Teleosts.</title>
        <authorList>
            <person name="Pickett B.D."/>
        </authorList>
    </citation>
    <scope>NUCLEOTIDE SEQUENCE</scope>
    <source>
        <strain evidence="2">HI-2016</strain>
    </source>
</reference>
<comment type="caution">
    <text evidence="2">The sequence shown here is derived from an EMBL/GenBank/DDBJ whole genome shotgun (WGS) entry which is preliminary data.</text>
</comment>
<organism evidence="2 3">
    <name type="scientific">Albula glossodonta</name>
    <name type="common">roundjaw bonefish</name>
    <dbReference type="NCBI Taxonomy" id="121402"/>
    <lineage>
        <taxon>Eukaryota</taxon>
        <taxon>Metazoa</taxon>
        <taxon>Chordata</taxon>
        <taxon>Craniata</taxon>
        <taxon>Vertebrata</taxon>
        <taxon>Euteleostomi</taxon>
        <taxon>Actinopterygii</taxon>
        <taxon>Neopterygii</taxon>
        <taxon>Teleostei</taxon>
        <taxon>Albuliformes</taxon>
        <taxon>Albulidae</taxon>
        <taxon>Albula</taxon>
    </lineage>
</organism>
<gene>
    <name evidence="2" type="ORF">JZ751_021268</name>
</gene>
<sequence>MWDNAVTLSCNHALTRYVTHEGSPQLLTLWHGSCSLRSEVGGWGTGFAPQIWGRGLPWDNPGLWKASKNTNPVRTEAAGIRGQRRDPKSNLIPGSLGTNRRAGYRLPV</sequence>
<proteinExistence type="predicted"/>
<evidence type="ECO:0000313" key="2">
    <source>
        <dbReference type="EMBL" id="KAG9340694.1"/>
    </source>
</evidence>
<evidence type="ECO:0000256" key="1">
    <source>
        <dbReference type="SAM" id="MobiDB-lite"/>
    </source>
</evidence>
<dbReference type="AlphaFoldDB" id="A0A8T2NKX4"/>
<feature type="region of interest" description="Disordered" evidence="1">
    <location>
        <begin position="63"/>
        <end position="108"/>
    </location>
</feature>
<accession>A0A8T2NKX4</accession>
<protein>
    <submittedName>
        <fullName evidence="2">Uncharacterized protein</fullName>
    </submittedName>
</protein>
<name>A0A8T2NKX4_9TELE</name>
<dbReference type="Proteomes" id="UP000824540">
    <property type="component" value="Unassembled WGS sequence"/>
</dbReference>
<keyword evidence="3" id="KW-1185">Reference proteome</keyword>